<feature type="compositionally biased region" description="Low complexity" evidence="1">
    <location>
        <begin position="133"/>
        <end position="142"/>
    </location>
</feature>
<proteinExistence type="predicted"/>
<accession>A0A176YQC1</accession>
<keyword evidence="2" id="KW-1133">Transmembrane helix</keyword>
<feature type="region of interest" description="Disordered" evidence="1">
    <location>
        <begin position="395"/>
        <end position="424"/>
    </location>
</feature>
<evidence type="ECO:0000313" key="4">
    <source>
        <dbReference type="EMBL" id="OAF09813.1"/>
    </source>
</evidence>
<feature type="compositionally biased region" description="Low complexity" evidence="1">
    <location>
        <begin position="177"/>
        <end position="208"/>
    </location>
</feature>
<keyword evidence="3" id="KW-0732">Signal</keyword>
<feature type="compositionally biased region" description="Polar residues" evidence="1">
    <location>
        <begin position="148"/>
        <end position="163"/>
    </location>
</feature>
<reference evidence="4 5" key="1">
    <citation type="submission" date="2016-03" db="EMBL/GenBank/DDBJ databases">
        <title>Draft Genome Sequence of the Strain BR 10245 (Bradyrhizobium sp.) isolated from nodules of Centrolobium paraense.</title>
        <authorList>
            <person name="Simoes-Araujo J.L.Sr."/>
            <person name="Barauna A.C."/>
            <person name="Silva K."/>
            <person name="Zilli J.E."/>
        </authorList>
    </citation>
    <scope>NUCLEOTIDE SEQUENCE [LARGE SCALE GENOMIC DNA]</scope>
    <source>
        <strain evidence="4 5">BR 10245</strain>
    </source>
</reference>
<feature type="region of interest" description="Disordered" evidence="1">
    <location>
        <begin position="120"/>
        <end position="214"/>
    </location>
</feature>
<comment type="caution">
    <text evidence="4">The sequence shown here is derived from an EMBL/GenBank/DDBJ whole genome shotgun (WGS) entry which is preliminary data.</text>
</comment>
<gene>
    <name evidence="4" type="ORF">AYJ54_11435</name>
</gene>
<evidence type="ECO:0000256" key="3">
    <source>
        <dbReference type="SAM" id="SignalP"/>
    </source>
</evidence>
<keyword evidence="2" id="KW-0812">Transmembrane</keyword>
<dbReference type="EMBL" id="LUUB01000054">
    <property type="protein sequence ID" value="OAF09813.1"/>
    <property type="molecule type" value="Genomic_DNA"/>
</dbReference>
<keyword evidence="5" id="KW-1185">Reference proteome</keyword>
<feature type="compositionally biased region" description="Low complexity" evidence="1">
    <location>
        <begin position="413"/>
        <end position="424"/>
    </location>
</feature>
<dbReference type="RefSeq" id="WP_063699952.1">
    <property type="nucleotide sequence ID" value="NZ_LUUB01000054.1"/>
</dbReference>
<evidence type="ECO:0000313" key="5">
    <source>
        <dbReference type="Proteomes" id="UP000076959"/>
    </source>
</evidence>
<feature type="chain" id="PRO_5008054882" evidence="3">
    <location>
        <begin position="24"/>
        <end position="424"/>
    </location>
</feature>
<organism evidence="4 5">
    <name type="scientific">Bradyrhizobium centrolobii</name>
    <dbReference type="NCBI Taxonomy" id="1505087"/>
    <lineage>
        <taxon>Bacteria</taxon>
        <taxon>Pseudomonadati</taxon>
        <taxon>Pseudomonadota</taxon>
        <taxon>Alphaproteobacteria</taxon>
        <taxon>Hyphomicrobiales</taxon>
        <taxon>Nitrobacteraceae</taxon>
        <taxon>Bradyrhizobium</taxon>
    </lineage>
</organism>
<dbReference type="Proteomes" id="UP000076959">
    <property type="component" value="Unassembled WGS sequence"/>
</dbReference>
<dbReference type="AlphaFoldDB" id="A0A176YQC1"/>
<sequence length="424" mass="44467">MGNRSAKFISTLVASIIAGVPLAAVSQNAPSTSNAASTQNAASTADDDCLASPKATAPQGQHWYYRLDRASKRKCWYLRAEGDKGTQTSTVQNTQNATRTADAEPLAPHPVQDARAEYVAPQGGTAPSPPNVTAPTPTAAVAPPAPQQRPSGTPADNNVQQPAVSARWPDPSPAPAAPEAQPAAAPVTADAPPSAEPSQSAAPQSPAPMTLATADASAKPTGSLQTLLLVIGGALALAGITGSVIYRFAGSRVRVQAVDGPRRVNWDNWEQQDQDHNRAPWRDAAPASRVQRPRPVDFDVVFPRAARPAIADNLDAIQTRAIEDEQDGSNVEAFKAATPAPQFAAIDAYVEEAQVEETHIEEAHAEETAVEEPAESDADAVDIDVITQMLEQLAKEGPRLTRPNPEAGLADFAQSRRGQSAARA</sequence>
<feature type="signal peptide" evidence="3">
    <location>
        <begin position="1"/>
        <end position="23"/>
    </location>
</feature>
<evidence type="ECO:0000256" key="1">
    <source>
        <dbReference type="SAM" id="MobiDB-lite"/>
    </source>
</evidence>
<feature type="transmembrane region" description="Helical" evidence="2">
    <location>
        <begin position="227"/>
        <end position="246"/>
    </location>
</feature>
<evidence type="ECO:0000256" key="2">
    <source>
        <dbReference type="SAM" id="Phobius"/>
    </source>
</evidence>
<protein>
    <submittedName>
        <fullName evidence="4">Uncharacterized protein</fullName>
    </submittedName>
</protein>
<keyword evidence="2" id="KW-0472">Membrane</keyword>
<feature type="region of interest" description="Disordered" evidence="1">
    <location>
        <begin position="84"/>
        <end position="107"/>
    </location>
</feature>
<dbReference type="OrthoDB" id="8138583at2"/>
<feature type="compositionally biased region" description="Polar residues" evidence="1">
    <location>
        <begin position="85"/>
        <end position="99"/>
    </location>
</feature>
<name>A0A176YQC1_9BRAD</name>